<dbReference type="InterPro" id="IPR041921">
    <property type="entry name" value="NuoE_N"/>
</dbReference>
<dbReference type="InterPro" id="IPR002023">
    <property type="entry name" value="NuoE-like"/>
</dbReference>
<dbReference type="InterPro" id="IPR036249">
    <property type="entry name" value="Thioredoxin-like_sf"/>
</dbReference>
<dbReference type="PANTHER" id="PTHR43342:SF1">
    <property type="entry name" value="BIFURCATING [FEFE] HYDROGENASE GAMMA SUBUNIT"/>
    <property type="match status" value="1"/>
</dbReference>
<dbReference type="SUPFAM" id="SSF52833">
    <property type="entry name" value="Thioredoxin-like"/>
    <property type="match status" value="1"/>
</dbReference>
<proteinExistence type="inferred from homology"/>
<dbReference type="STRING" id="1120976.SAMN03080606_03947"/>
<comment type="similarity">
    <text evidence="1">Belongs to the complex I 24 kDa subunit family.</text>
</comment>
<keyword evidence="2 7" id="KW-0001">2Fe-2S</keyword>
<dbReference type="GO" id="GO:0046872">
    <property type="term" value="F:metal ion binding"/>
    <property type="evidence" value="ECO:0007669"/>
    <property type="project" value="UniProtKB-KW"/>
</dbReference>
<feature type="binding site" evidence="7">
    <location>
        <position position="84"/>
    </location>
    <ligand>
        <name>[2Fe-2S] cluster</name>
        <dbReference type="ChEBI" id="CHEBI:190135"/>
    </ligand>
</feature>
<dbReference type="EMBL" id="FMUS01000035">
    <property type="protein sequence ID" value="SCZ06414.1"/>
    <property type="molecule type" value="Genomic_DNA"/>
</dbReference>
<dbReference type="CDD" id="cd03064">
    <property type="entry name" value="TRX_Fd_NuoE"/>
    <property type="match status" value="1"/>
</dbReference>
<evidence type="ECO:0000256" key="2">
    <source>
        <dbReference type="ARBA" id="ARBA00022714"/>
    </source>
</evidence>
<reference evidence="8 9" key="1">
    <citation type="submission" date="2016-10" db="EMBL/GenBank/DDBJ databases">
        <authorList>
            <person name="de Groot N.N."/>
        </authorList>
    </citation>
    <scope>NUCLEOTIDE SEQUENCE [LARGE SCALE GENOMIC DNA]</scope>
    <source>
        <strain evidence="8 9">DSM 18978</strain>
    </source>
</reference>
<evidence type="ECO:0000256" key="1">
    <source>
        <dbReference type="ARBA" id="ARBA00010643"/>
    </source>
</evidence>
<dbReference type="PIRSF" id="PIRSF000216">
    <property type="entry name" value="NADH_DH_24kDa"/>
    <property type="match status" value="1"/>
</dbReference>
<feature type="binding site" evidence="7">
    <location>
        <position position="124"/>
    </location>
    <ligand>
        <name>[2Fe-2S] cluster</name>
        <dbReference type="ChEBI" id="CHEBI:190135"/>
    </ligand>
</feature>
<keyword evidence="4 7" id="KW-0408">Iron</keyword>
<evidence type="ECO:0000256" key="4">
    <source>
        <dbReference type="ARBA" id="ARBA00023004"/>
    </source>
</evidence>
<gene>
    <name evidence="8" type="ORF">SAMN03080606_03947</name>
</gene>
<protein>
    <submittedName>
        <fullName evidence="8">NADH-quinone oxidoreductase subunit E</fullName>
    </submittedName>
</protein>
<dbReference type="InterPro" id="IPR028431">
    <property type="entry name" value="NADP_DH_HndA-like"/>
</dbReference>
<dbReference type="RefSeq" id="WP_091547131.1">
    <property type="nucleotide sequence ID" value="NZ_FMUS01000035.1"/>
</dbReference>
<keyword evidence="3 7" id="KW-0479">Metal-binding</keyword>
<feature type="binding site" evidence="7">
    <location>
        <position position="120"/>
    </location>
    <ligand>
        <name>[2Fe-2S] cluster</name>
        <dbReference type="ChEBI" id="CHEBI:190135"/>
    </ligand>
</feature>
<dbReference type="InterPro" id="IPR042128">
    <property type="entry name" value="NuoE_dom"/>
</dbReference>
<dbReference type="Proteomes" id="UP000198636">
    <property type="component" value="Unassembled WGS sequence"/>
</dbReference>
<name>A0A1G5L1F3_9FIRM</name>
<evidence type="ECO:0000313" key="9">
    <source>
        <dbReference type="Proteomes" id="UP000198636"/>
    </source>
</evidence>
<dbReference type="AlphaFoldDB" id="A0A1G5L1F3"/>
<evidence type="ECO:0000256" key="3">
    <source>
        <dbReference type="ARBA" id="ARBA00022723"/>
    </source>
</evidence>
<evidence type="ECO:0000256" key="7">
    <source>
        <dbReference type="PIRSR" id="PIRSR000216-1"/>
    </source>
</evidence>
<dbReference type="Pfam" id="PF01257">
    <property type="entry name" value="2Fe-2S_thioredx"/>
    <property type="match status" value="1"/>
</dbReference>
<evidence type="ECO:0000313" key="8">
    <source>
        <dbReference type="EMBL" id="SCZ06414.1"/>
    </source>
</evidence>
<dbReference type="GO" id="GO:0016491">
    <property type="term" value="F:oxidoreductase activity"/>
    <property type="evidence" value="ECO:0007669"/>
    <property type="project" value="InterPro"/>
</dbReference>
<evidence type="ECO:0000256" key="5">
    <source>
        <dbReference type="ARBA" id="ARBA00023014"/>
    </source>
</evidence>
<keyword evidence="9" id="KW-1185">Reference proteome</keyword>
<dbReference type="OrthoDB" id="9807941at2"/>
<feature type="binding site" evidence="7">
    <location>
        <position position="79"/>
    </location>
    <ligand>
        <name>[2Fe-2S] cluster</name>
        <dbReference type="ChEBI" id="CHEBI:190135"/>
    </ligand>
</feature>
<evidence type="ECO:0000256" key="6">
    <source>
        <dbReference type="ARBA" id="ARBA00034078"/>
    </source>
</evidence>
<organism evidence="8 9">
    <name type="scientific">Alkaliphilus peptidifermentans DSM 18978</name>
    <dbReference type="NCBI Taxonomy" id="1120976"/>
    <lineage>
        <taxon>Bacteria</taxon>
        <taxon>Bacillati</taxon>
        <taxon>Bacillota</taxon>
        <taxon>Clostridia</taxon>
        <taxon>Peptostreptococcales</taxon>
        <taxon>Natronincolaceae</taxon>
        <taxon>Alkaliphilus</taxon>
    </lineage>
</organism>
<dbReference type="Gene3D" id="1.10.10.1590">
    <property type="entry name" value="NADH-quinone oxidoreductase subunit E"/>
    <property type="match status" value="1"/>
</dbReference>
<accession>A0A1G5L1F3</accession>
<keyword evidence="5 7" id="KW-0411">Iron-sulfur</keyword>
<dbReference type="Gene3D" id="3.40.30.10">
    <property type="entry name" value="Glutaredoxin"/>
    <property type="match status" value="1"/>
</dbReference>
<comment type="cofactor">
    <cofactor evidence="7">
        <name>[2Fe-2S] cluster</name>
        <dbReference type="ChEBI" id="CHEBI:190135"/>
    </cofactor>
    <text evidence="7">Binds 1 [2Fe-2S] cluster.</text>
</comment>
<comment type="cofactor">
    <cofactor evidence="6">
        <name>[2Fe-2S] cluster</name>
        <dbReference type="ChEBI" id="CHEBI:190135"/>
    </cofactor>
</comment>
<dbReference type="GO" id="GO:0051537">
    <property type="term" value="F:2 iron, 2 sulfur cluster binding"/>
    <property type="evidence" value="ECO:0007669"/>
    <property type="project" value="UniProtKB-KW"/>
</dbReference>
<dbReference type="PANTHER" id="PTHR43342">
    <property type="entry name" value="NADH-QUINONE OXIDOREDUCTASE, E SUBUNIT"/>
    <property type="match status" value="1"/>
</dbReference>
<sequence length="157" mass="17755">MDLKSNTIEIVERIGYTSDKLIEILIEAQLLNEEHYITEEQLKIISKELKISFSKVYGIASFYSMLSTKKKGKYVIQICNSGPCYINKAKNVVEAFEKNLGIRIGEVTTDGLFSMEYISCFGACQIAPAVKINEKIYGNLDENKVKQLVETLKKEAI</sequence>